<dbReference type="AlphaFoldDB" id="A0ABD3JW90"/>
<feature type="non-terminal residue" evidence="1">
    <location>
        <position position="62"/>
    </location>
</feature>
<gene>
    <name evidence="1" type="ORF">ACJRO7_027127</name>
</gene>
<evidence type="ECO:0000313" key="1">
    <source>
        <dbReference type="EMBL" id="KAL3730071.1"/>
    </source>
</evidence>
<name>A0ABD3JW90_EUCGL</name>
<sequence>MSVAAFSRNVGEWPAQAMVKDWEDGGVMELAVTLLRHDDGPGWDRFDCHGLKIGFSSQNHSQ</sequence>
<protein>
    <submittedName>
        <fullName evidence="1">Uncharacterized protein</fullName>
    </submittedName>
</protein>
<dbReference type="Proteomes" id="UP001634007">
    <property type="component" value="Unassembled WGS sequence"/>
</dbReference>
<comment type="caution">
    <text evidence="1">The sequence shown here is derived from an EMBL/GenBank/DDBJ whole genome shotgun (WGS) entry which is preliminary data.</text>
</comment>
<proteinExistence type="predicted"/>
<evidence type="ECO:0000313" key="2">
    <source>
        <dbReference type="Proteomes" id="UP001634007"/>
    </source>
</evidence>
<keyword evidence="2" id="KW-1185">Reference proteome</keyword>
<dbReference type="EMBL" id="JBJKBG010000007">
    <property type="protein sequence ID" value="KAL3730071.1"/>
    <property type="molecule type" value="Genomic_DNA"/>
</dbReference>
<accession>A0ABD3JW90</accession>
<reference evidence="1 2" key="1">
    <citation type="submission" date="2024-11" db="EMBL/GenBank/DDBJ databases">
        <title>Chromosome-level genome assembly of Eucalyptus globulus Labill. provides insights into its genome evolution.</title>
        <authorList>
            <person name="Li X."/>
        </authorList>
    </citation>
    <scope>NUCLEOTIDE SEQUENCE [LARGE SCALE GENOMIC DNA]</scope>
    <source>
        <strain evidence="1">CL2024</strain>
        <tissue evidence="1">Fresh tender leaves</tissue>
    </source>
</reference>
<organism evidence="1 2">
    <name type="scientific">Eucalyptus globulus</name>
    <name type="common">Tasmanian blue gum</name>
    <dbReference type="NCBI Taxonomy" id="34317"/>
    <lineage>
        <taxon>Eukaryota</taxon>
        <taxon>Viridiplantae</taxon>
        <taxon>Streptophyta</taxon>
        <taxon>Embryophyta</taxon>
        <taxon>Tracheophyta</taxon>
        <taxon>Spermatophyta</taxon>
        <taxon>Magnoliopsida</taxon>
        <taxon>eudicotyledons</taxon>
        <taxon>Gunneridae</taxon>
        <taxon>Pentapetalae</taxon>
        <taxon>rosids</taxon>
        <taxon>malvids</taxon>
        <taxon>Myrtales</taxon>
        <taxon>Myrtaceae</taxon>
        <taxon>Myrtoideae</taxon>
        <taxon>Eucalypteae</taxon>
        <taxon>Eucalyptus</taxon>
    </lineage>
</organism>